<evidence type="ECO:0000313" key="3">
    <source>
        <dbReference type="Proteomes" id="UP000321577"/>
    </source>
</evidence>
<dbReference type="Proteomes" id="UP000321577">
    <property type="component" value="Unassembled WGS sequence"/>
</dbReference>
<reference evidence="2 3" key="1">
    <citation type="submission" date="2019-07" db="EMBL/GenBank/DDBJ databases">
        <title>Whole genome shotgun sequence of Brevifollis gellanilyticus NBRC 108608.</title>
        <authorList>
            <person name="Hosoyama A."/>
            <person name="Uohara A."/>
            <person name="Ohji S."/>
            <person name="Ichikawa N."/>
        </authorList>
    </citation>
    <scope>NUCLEOTIDE SEQUENCE [LARGE SCALE GENOMIC DNA]</scope>
    <source>
        <strain evidence="2 3">NBRC 108608</strain>
    </source>
</reference>
<evidence type="ECO:0000256" key="1">
    <source>
        <dbReference type="SAM" id="SignalP"/>
    </source>
</evidence>
<dbReference type="GO" id="GO:0016829">
    <property type="term" value="F:lyase activity"/>
    <property type="evidence" value="ECO:0007669"/>
    <property type="project" value="UniProtKB-KW"/>
</dbReference>
<keyword evidence="2" id="KW-0456">Lyase</keyword>
<dbReference type="AlphaFoldDB" id="A0A512M3W6"/>
<feature type="chain" id="PRO_5022087428" evidence="1">
    <location>
        <begin position="17"/>
        <end position="482"/>
    </location>
</feature>
<dbReference type="RefSeq" id="WP_146848892.1">
    <property type="nucleotide sequence ID" value="NZ_BKAG01000003.1"/>
</dbReference>
<dbReference type="Gene3D" id="1.50.10.20">
    <property type="match status" value="1"/>
</dbReference>
<protein>
    <submittedName>
        <fullName evidence="2">Polysaccharide lyase</fullName>
    </submittedName>
</protein>
<dbReference type="OrthoDB" id="9804686at2"/>
<proteinExistence type="predicted"/>
<keyword evidence="3" id="KW-1185">Reference proteome</keyword>
<dbReference type="SUPFAM" id="SSF81853">
    <property type="entry name" value="Family 10 polysaccharide lyase"/>
    <property type="match status" value="1"/>
</dbReference>
<dbReference type="InterPro" id="IPR012669">
    <property type="entry name" value="Pectate_lyase"/>
</dbReference>
<keyword evidence="1" id="KW-0732">Signal</keyword>
<organism evidence="2 3">
    <name type="scientific">Brevifollis gellanilyticus</name>
    <dbReference type="NCBI Taxonomy" id="748831"/>
    <lineage>
        <taxon>Bacteria</taxon>
        <taxon>Pseudomonadati</taxon>
        <taxon>Verrucomicrobiota</taxon>
        <taxon>Verrucomicrobiia</taxon>
        <taxon>Verrucomicrobiales</taxon>
        <taxon>Verrucomicrobiaceae</taxon>
    </lineage>
</organism>
<sequence>MKLLPAFLLLPLALSAADPLPDPAATTEALKKAVTFCTTKLAVHGGYASSWKKDLSAGMTEHSESKTVISIQPPGTTTLGLAFVRAYKATGDAQILEAAKAAGKALVECQLASGGWSSDFDFAEDKAKKYWLHQQVLAGDKEQGKRNNMSTLDDNKTQSAMLFLLELSHLPECKDDAALQECVKFAFDSLLAAQYPNGAWGQQFNGPADPATPVKKAAYPTSWSREFPKINYTSFYTLNDGNLQKATQLMLRAYELTKDERYLNSAKKVGDFLIMAQMPDPQPGWAQQYNQDMEPVWARKFEPPCVTGGESLGAMETLHELYVVTGDEKYLKPIPAAMAWYERSALPDGQYARFYELQTNKPLYFVKDTYMLTYDDSNMPTHYGFKMDHIGRDVAKLKELLQQPREKLLEKRGDSASEKSWVSKAKGSAGKVNAALKAQQPDGSWVNGEKIDGSETTKHLMAIAYYLEAAKKGGAEFAKLLK</sequence>
<dbReference type="EMBL" id="BKAG01000003">
    <property type="protein sequence ID" value="GEP41434.1"/>
    <property type="molecule type" value="Genomic_DNA"/>
</dbReference>
<feature type="signal peptide" evidence="1">
    <location>
        <begin position="1"/>
        <end position="16"/>
    </location>
</feature>
<name>A0A512M3W6_9BACT</name>
<accession>A0A512M3W6</accession>
<comment type="caution">
    <text evidence="2">The sequence shown here is derived from an EMBL/GenBank/DDBJ whole genome shotgun (WGS) entry which is preliminary data.</text>
</comment>
<gene>
    <name evidence="2" type="ORF">BGE01nite_07250</name>
</gene>
<dbReference type="Pfam" id="PF09492">
    <property type="entry name" value="Pec_lyase"/>
    <property type="match status" value="1"/>
</dbReference>
<evidence type="ECO:0000313" key="2">
    <source>
        <dbReference type="EMBL" id="GEP41434.1"/>
    </source>
</evidence>